<dbReference type="GO" id="GO:0009982">
    <property type="term" value="F:pseudouridine synthase activity"/>
    <property type="evidence" value="ECO:0007669"/>
    <property type="project" value="InterPro"/>
</dbReference>
<evidence type="ECO:0000256" key="1">
    <source>
        <dbReference type="ARBA" id="ARBA00009375"/>
    </source>
</evidence>
<dbReference type="EMBL" id="CAEZUN010000004">
    <property type="protein sequence ID" value="CAB4590986.1"/>
    <property type="molecule type" value="Genomic_DNA"/>
</dbReference>
<evidence type="ECO:0000256" key="2">
    <source>
        <dbReference type="ARBA" id="ARBA00022694"/>
    </source>
</evidence>
<dbReference type="HAMAP" id="MF_00171">
    <property type="entry name" value="TruA"/>
    <property type="match status" value="1"/>
</dbReference>
<dbReference type="Gene3D" id="3.30.70.660">
    <property type="entry name" value="Pseudouridine synthase I, catalytic domain, C-terminal subdomain"/>
    <property type="match status" value="1"/>
</dbReference>
<name>A0A6J6FPH5_9ZZZZ</name>
<gene>
    <name evidence="5" type="ORF">UFOPK1826_00056</name>
</gene>
<sequence length="269" mass="29884">MRRARFVVAYNGAKFHGFAINPGVETIAGTLGGALQQIFQRVVPVVSAGRTDTGVHARGQVVSCDLRDDVDLALLQKQLNSMCGPEIIVRHASWASNEFHARFSAIWRHYQYTIYNAEYPDPFLVATSWHVVAPLNFRALHMACDPIIGTHDFSAFCRRPKQDLEPDLEGPETNEPEVREVSLKRYVMQATWHNRGDGIFTFDIRANAFCHQMVRSLVGTFVDIGVGKRPSSDMMTLIRSGDRAEASQLAPPQGLCLVEVGYPDAGITP</sequence>
<dbReference type="Pfam" id="PF01416">
    <property type="entry name" value="PseudoU_synth_1"/>
    <property type="match status" value="1"/>
</dbReference>
<proteinExistence type="inferred from homology"/>
<dbReference type="GO" id="GO:0031119">
    <property type="term" value="P:tRNA pseudouridine synthesis"/>
    <property type="evidence" value="ECO:0007669"/>
    <property type="project" value="TreeGrafter"/>
</dbReference>
<keyword evidence="2" id="KW-0819">tRNA processing</keyword>
<accession>A0A6J6FPH5</accession>
<dbReference type="AlphaFoldDB" id="A0A6J6FPH5"/>
<dbReference type="InterPro" id="IPR020097">
    <property type="entry name" value="PsdUridine_synth_TruA_a/b_dom"/>
</dbReference>
<keyword evidence="3" id="KW-0413">Isomerase</keyword>
<dbReference type="SUPFAM" id="SSF55120">
    <property type="entry name" value="Pseudouridine synthase"/>
    <property type="match status" value="1"/>
</dbReference>
<dbReference type="InterPro" id="IPR020095">
    <property type="entry name" value="PsdUridine_synth_TruA_C"/>
</dbReference>
<organism evidence="5">
    <name type="scientific">freshwater metagenome</name>
    <dbReference type="NCBI Taxonomy" id="449393"/>
    <lineage>
        <taxon>unclassified sequences</taxon>
        <taxon>metagenomes</taxon>
        <taxon>ecological metagenomes</taxon>
    </lineage>
</organism>
<dbReference type="NCBIfam" id="TIGR00071">
    <property type="entry name" value="hisT_truA"/>
    <property type="match status" value="1"/>
</dbReference>
<dbReference type="PIRSF" id="PIRSF001430">
    <property type="entry name" value="tRNA_psdUrid_synth"/>
    <property type="match status" value="1"/>
</dbReference>
<dbReference type="InterPro" id="IPR020094">
    <property type="entry name" value="TruA/RsuA/RluB/E/F_N"/>
</dbReference>
<reference evidence="5" key="1">
    <citation type="submission" date="2020-05" db="EMBL/GenBank/DDBJ databases">
        <authorList>
            <person name="Chiriac C."/>
            <person name="Salcher M."/>
            <person name="Ghai R."/>
            <person name="Kavagutti S V."/>
        </authorList>
    </citation>
    <scope>NUCLEOTIDE SEQUENCE</scope>
</reference>
<evidence type="ECO:0000259" key="4">
    <source>
        <dbReference type="Pfam" id="PF01416"/>
    </source>
</evidence>
<dbReference type="GO" id="GO:0003723">
    <property type="term" value="F:RNA binding"/>
    <property type="evidence" value="ECO:0007669"/>
    <property type="project" value="InterPro"/>
</dbReference>
<comment type="similarity">
    <text evidence="1">Belongs to the tRNA pseudouridine synthase TruA family.</text>
</comment>
<feature type="domain" description="Pseudouridine synthase I TruA alpha/beta" evidence="4">
    <location>
        <begin position="145"/>
        <end position="263"/>
    </location>
</feature>
<dbReference type="InterPro" id="IPR020103">
    <property type="entry name" value="PsdUridine_synth_cat_dom_sf"/>
</dbReference>
<dbReference type="InterPro" id="IPR001406">
    <property type="entry name" value="PsdUridine_synth_TruA"/>
</dbReference>
<protein>
    <submittedName>
        <fullName evidence="5">Unannotated protein</fullName>
    </submittedName>
</protein>
<dbReference type="PANTHER" id="PTHR11142:SF0">
    <property type="entry name" value="TRNA PSEUDOURIDINE SYNTHASE-LIKE 1"/>
    <property type="match status" value="1"/>
</dbReference>
<dbReference type="PANTHER" id="PTHR11142">
    <property type="entry name" value="PSEUDOURIDYLATE SYNTHASE"/>
    <property type="match status" value="1"/>
</dbReference>
<evidence type="ECO:0000256" key="3">
    <source>
        <dbReference type="ARBA" id="ARBA00023235"/>
    </source>
</evidence>
<evidence type="ECO:0000313" key="5">
    <source>
        <dbReference type="EMBL" id="CAB4590986.1"/>
    </source>
</evidence>
<dbReference type="CDD" id="cd02570">
    <property type="entry name" value="PseudoU_synth_EcTruA"/>
    <property type="match status" value="1"/>
</dbReference>
<dbReference type="Gene3D" id="3.30.70.580">
    <property type="entry name" value="Pseudouridine synthase I, catalytic domain, N-terminal subdomain"/>
    <property type="match status" value="1"/>
</dbReference>